<dbReference type="EMBL" id="NCKU01001130">
    <property type="protein sequence ID" value="RWS13031.1"/>
    <property type="molecule type" value="Genomic_DNA"/>
</dbReference>
<dbReference type="PANTHER" id="PTHR11010">
    <property type="entry name" value="PROTEASE S28 PRO-X CARBOXYPEPTIDASE-RELATED"/>
    <property type="match status" value="1"/>
</dbReference>
<feature type="chain" id="PRO_5019319981" evidence="6">
    <location>
        <begin position="22"/>
        <end position="376"/>
    </location>
</feature>
<comment type="caution">
    <text evidence="7">The sequence shown here is derived from an EMBL/GenBank/DDBJ whole genome shotgun (WGS) entry which is preliminary data.</text>
</comment>
<dbReference type="OrthoDB" id="1735038at2759"/>
<accession>A0A443RCQ2</accession>
<dbReference type="GO" id="GO:0006508">
    <property type="term" value="P:proteolysis"/>
    <property type="evidence" value="ECO:0007669"/>
    <property type="project" value="UniProtKB-KW"/>
</dbReference>
<dbReference type="Pfam" id="PF05577">
    <property type="entry name" value="Peptidase_S28"/>
    <property type="match status" value="1"/>
</dbReference>
<evidence type="ECO:0000313" key="7">
    <source>
        <dbReference type="EMBL" id="RWS13031.1"/>
    </source>
</evidence>
<dbReference type="InterPro" id="IPR008758">
    <property type="entry name" value="Peptidase_S28"/>
</dbReference>
<name>A0A443RCQ2_9ACAR</name>
<evidence type="ECO:0000256" key="4">
    <source>
        <dbReference type="ARBA" id="ARBA00022801"/>
    </source>
</evidence>
<dbReference type="InterPro" id="IPR029058">
    <property type="entry name" value="AB_hydrolase_fold"/>
</dbReference>
<dbReference type="Gene3D" id="3.40.50.1820">
    <property type="entry name" value="alpha/beta hydrolase"/>
    <property type="match status" value="1"/>
</dbReference>
<keyword evidence="3 6" id="KW-0732">Signal</keyword>
<comment type="similarity">
    <text evidence="1">Belongs to the peptidase S28 family.</text>
</comment>
<dbReference type="PANTHER" id="PTHR11010:SF117">
    <property type="entry name" value="SERINE PROTEASE 16"/>
    <property type="match status" value="1"/>
</dbReference>
<feature type="signal peptide" evidence="6">
    <location>
        <begin position="1"/>
        <end position="21"/>
    </location>
</feature>
<keyword evidence="2" id="KW-0645">Protease</keyword>
<keyword evidence="7" id="KW-0121">Carboxypeptidase</keyword>
<dbReference type="AlphaFoldDB" id="A0A443RCQ2"/>
<dbReference type="GO" id="GO:0004180">
    <property type="term" value="F:carboxypeptidase activity"/>
    <property type="evidence" value="ECO:0007669"/>
    <property type="project" value="UniProtKB-KW"/>
</dbReference>
<evidence type="ECO:0000256" key="2">
    <source>
        <dbReference type="ARBA" id="ARBA00022670"/>
    </source>
</evidence>
<dbReference type="GO" id="GO:0070008">
    <property type="term" value="F:serine-type exopeptidase activity"/>
    <property type="evidence" value="ECO:0007669"/>
    <property type="project" value="InterPro"/>
</dbReference>
<protein>
    <submittedName>
        <fullName evidence="7">Serine carboxypeptidase S28-like protein</fullName>
    </submittedName>
</protein>
<sequence length="376" mass="43917">MQSNSLSFLIILFAKIFICTCYLTNFNNDYNYDDYTDEDYVKTGYIKQFLDHFNSSDKRVWSQRFHYFDKFFKTGSPVFLRIGGQFAEDTIVLEQSQLMDSYGPKFNAYLTALETRYYGESRPTRNTSLENLKYLARKQMFADVAEFIKKFKTEIDPRTRTSKWILFGCSFAATLAADMRLLYPNLVAGAVASSAPFKPSINFAHYLSLTAIAIHRQSKNCVINTRKAFNQLSLVIKTKSNLGQLEKFDLCHHLNISDSKSVALFMLKLITIFQTAAQYDRQKGYFWIEELCKIMNNRKIESLIERLAIVSRKQRYSCWDVSYENFINLLRKTSWDSYSDKFLGDRMYAYQTCTEYGSFQTTDQKLKVFGNFLPLE</sequence>
<evidence type="ECO:0000256" key="3">
    <source>
        <dbReference type="ARBA" id="ARBA00022729"/>
    </source>
</evidence>
<organism evidence="7 8">
    <name type="scientific">Dinothrombium tinctorium</name>
    <dbReference type="NCBI Taxonomy" id="1965070"/>
    <lineage>
        <taxon>Eukaryota</taxon>
        <taxon>Metazoa</taxon>
        <taxon>Ecdysozoa</taxon>
        <taxon>Arthropoda</taxon>
        <taxon>Chelicerata</taxon>
        <taxon>Arachnida</taxon>
        <taxon>Acari</taxon>
        <taxon>Acariformes</taxon>
        <taxon>Trombidiformes</taxon>
        <taxon>Prostigmata</taxon>
        <taxon>Anystina</taxon>
        <taxon>Parasitengona</taxon>
        <taxon>Trombidioidea</taxon>
        <taxon>Trombidiidae</taxon>
        <taxon>Dinothrombium</taxon>
    </lineage>
</organism>
<evidence type="ECO:0000313" key="8">
    <source>
        <dbReference type="Proteomes" id="UP000285301"/>
    </source>
</evidence>
<dbReference type="Proteomes" id="UP000285301">
    <property type="component" value="Unassembled WGS sequence"/>
</dbReference>
<dbReference type="SUPFAM" id="SSF53474">
    <property type="entry name" value="alpha/beta-Hydrolases"/>
    <property type="match status" value="1"/>
</dbReference>
<evidence type="ECO:0000256" key="6">
    <source>
        <dbReference type="SAM" id="SignalP"/>
    </source>
</evidence>
<keyword evidence="5" id="KW-0325">Glycoprotein</keyword>
<evidence type="ECO:0000256" key="5">
    <source>
        <dbReference type="ARBA" id="ARBA00023180"/>
    </source>
</evidence>
<proteinExistence type="inferred from homology"/>
<evidence type="ECO:0000256" key="1">
    <source>
        <dbReference type="ARBA" id="ARBA00011079"/>
    </source>
</evidence>
<dbReference type="Gene3D" id="1.20.120.980">
    <property type="entry name" value="Serine carboxypeptidase S28, SKS domain"/>
    <property type="match status" value="1"/>
</dbReference>
<keyword evidence="4" id="KW-0378">Hydrolase</keyword>
<keyword evidence="8" id="KW-1185">Reference proteome</keyword>
<dbReference type="InterPro" id="IPR042269">
    <property type="entry name" value="Ser_carbopepase_S28_SKS"/>
</dbReference>
<reference evidence="7 8" key="1">
    <citation type="journal article" date="2018" name="Gigascience">
        <title>Genomes of trombidid mites reveal novel predicted allergens and laterally-transferred genes associated with secondary metabolism.</title>
        <authorList>
            <person name="Dong X."/>
            <person name="Chaisiri K."/>
            <person name="Xia D."/>
            <person name="Armstrong S.D."/>
            <person name="Fang Y."/>
            <person name="Donnelly M.J."/>
            <person name="Kadowaki T."/>
            <person name="McGarry J.W."/>
            <person name="Darby A.C."/>
            <person name="Makepeace B.L."/>
        </authorList>
    </citation>
    <scope>NUCLEOTIDE SEQUENCE [LARGE SCALE GENOMIC DNA]</scope>
    <source>
        <strain evidence="7">UoL-WK</strain>
    </source>
</reference>
<gene>
    <name evidence="7" type="ORF">B4U79_05591</name>
</gene>
<dbReference type="GO" id="GO:0008239">
    <property type="term" value="F:dipeptidyl-peptidase activity"/>
    <property type="evidence" value="ECO:0007669"/>
    <property type="project" value="TreeGrafter"/>
</dbReference>